<feature type="compositionally biased region" description="Acidic residues" evidence="1">
    <location>
        <begin position="26"/>
        <end position="37"/>
    </location>
</feature>
<proteinExistence type="predicted"/>
<organism evidence="2 3">
    <name type="scientific">Cryphonectria parasitica (strain ATCC 38755 / EP155)</name>
    <dbReference type="NCBI Taxonomy" id="660469"/>
    <lineage>
        <taxon>Eukaryota</taxon>
        <taxon>Fungi</taxon>
        <taxon>Dikarya</taxon>
        <taxon>Ascomycota</taxon>
        <taxon>Pezizomycotina</taxon>
        <taxon>Sordariomycetes</taxon>
        <taxon>Sordariomycetidae</taxon>
        <taxon>Diaporthales</taxon>
        <taxon>Cryphonectriaceae</taxon>
        <taxon>Cryphonectria-Endothia species complex</taxon>
        <taxon>Cryphonectria</taxon>
    </lineage>
</organism>
<feature type="region of interest" description="Disordered" evidence="1">
    <location>
        <begin position="78"/>
        <end position="100"/>
    </location>
</feature>
<feature type="region of interest" description="Disordered" evidence="1">
    <location>
        <begin position="1"/>
        <end position="58"/>
    </location>
</feature>
<dbReference type="EMBL" id="MU032345">
    <property type="protein sequence ID" value="KAF3769154.1"/>
    <property type="molecule type" value="Genomic_DNA"/>
</dbReference>
<reference evidence="2" key="1">
    <citation type="journal article" date="2020" name="Phytopathology">
        <title>Genome sequence of the chestnut blight fungus Cryphonectria parasitica EP155: A fundamental resource for an archetypical invasive plant pathogen.</title>
        <authorList>
            <person name="Crouch J.A."/>
            <person name="Dawe A."/>
            <person name="Aerts A."/>
            <person name="Barry K."/>
            <person name="Churchill A.C.L."/>
            <person name="Grimwood J."/>
            <person name="Hillman B."/>
            <person name="Milgroom M.G."/>
            <person name="Pangilinan J."/>
            <person name="Smith M."/>
            <person name="Salamov A."/>
            <person name="Schmutz J."/>
            <person name="Yadav J."/>
            <person name="Grigoriev I.V."/>
            <person name="Nuss D."/>
        </authorList>
    </citation>
    <scope>NUCLEOTIDE SEQUENCE</scope>
    <source>
        <strain evidence="2">EP155</strain>
    </source>
</reference>
<evidence type="ECO:0000313" key="3">
    <source>
        <dbReference type="Proteomes" id="UP000803844"/>
    </source>
</evidence>
<dbReference type="AlphaFoldDB" id="A0A9P4YA08"/>
<comment type="caution">
    <text evidence="2">The sequence shown here is derived from an EMBL/GenBank/DDBJ whole genome shotgun (WGS) entry which is preliminary data.</text>
</comment>
<dbReference type="Proteomes" id="UP000803844">
    <property type="component" value="Unassembled WGS sequence"/>
</dbReference>
<accession>A0A9P4YA08</accession>
<name>A0A9P4YA08_CRYP1</name>
<dbReference type="RefSeq" id="XP_040780115.1">
    <property type="nucleotide sequence ID" value="XM_040920222.1"/>
</dbReference>
<protein>
    <submittedName>
        <fullName evidence="2">Uncharacterized protein</fullName>
    </submittedName>
</protein>
<evidence type="ECO:0000256" key="1">
    <source>
        <dbReference type="SAM" id="MobiDB-lite"/>
    </source>
</evidence>
<keyword evidence="3" id="KW-1185">Reference proteome</keyword>
<evidence type="ECO:0000313" key="2">
    <source>
        <dbReference type="EMBL" id="KAF3769154.1"/>
    </source>
</evidence>
<dbReference type="GeneID" id="63837351"/>
<sequence length="152" mass="16505">MTDAGAMEPYWSSSHLSTDAVHRDEDEAEAEALEEASGDMAGRPRAREEPLEEPSLEEKSEVRVLLLGILQKRRPAIMPRREAYSGSGRQQGEASWESTAELDPGLQTVVAPELAVDCSRQLGDSTKVSSHLGCWVNAISGTRETQGAARRG</sequence>
<gene>
    <name evidence="2" type="ORF">M406DRAFT_327557</name>
</gene>
<feature type="compositionally biased region" description="Polar residues" evidence="1">
    <location>
        <begin position="87"/>
        <end position="98"/>
    </location>
</feature>